<dbReference type="InterPro" id="IPR006759">
    <property type="entry name" value="Glyco_transf_54"/>
</dbReference>
<accession>A0AAV9SBH4</accession>
<dbReference type="GO" id="GO:0005783">
    <property type="term" value="C:endoplasmic reticulum"/>
    <property type="evidence" value="ECO:0007669"/>
    <property type="project" value="TreeGrafter"/>
</dbReference>
<protein>
    <recommendedName>
        <fullName evidence="8">Alpha-1,3-mannosyl-glycoprotein 4-beta-N-acetylglucosaminyltransferase B</fullName>
    </recommendedName>
</protein>
<sequence length="531" mass="59435">MRAAALWINCSCLIDILGNGAPDLQMLYKRLLVAEELGGKVSKDLRIILEQLGNMTRAANVSHLLSNASCSNTSSSMVKQPSDDLSGQPLPQANINLYMPHLREHPNSLVPHVALGKVRSGVTMVLGIPTVKREKQSYLTSTLSSLLSGLTSSESQDLLIIIFVAETDLDYVNSIAQNISENFSKEVQSGLLEVVSPSQYYYPNFGILKETFGDSKDRVKWRTKQNLDYSFLMLYAQDKGTYYIQLEDDVFAKTGYYSDMKAFAMEAASSEWLYLEFSQLGFIGKMFKTSDLPMIAEFFLMFHKDKPIDWLLDHILWVKVCNPEKDNRHCNDQKAMLKKRYKPSLFQHVGLHSSLPGKLQHLKDKDFAKQNLFQAHSNPPAEVSSSMKHYQEHNLDRLYKGDDFMWALTPVKGDYILISFPQPIHISGYVFRSGNSKATGDKFYNTTVEVLPSHTTAEDNLLAASPTKSKQSDGGFIVIGEFNNGVAAGEIREALQPISALRLVVHSDSDVWALLSEDLQASQLDLVGPLI</sequence>
<dbReference type="GO" id="GO:0005793">
    <property type="term" value="C:endoplasmic reticulum-Golgi intermediate compartment"/>
    <property type="evidence" value="ECO:0007669"/>
    <property type="project" value="TreeGrafter"/>
</dbReference>
<name>A0AAV9SBH4_9TELE</name>
<evidence type="ECO:0000313" key="6">
    <source>
        <dbReference type="EMBL" id="KAK5618636.1"/>
    </source>
</evidence>
<organism evidence="6 7">
    <name type="scientific">Crenichthys baileyi</name>
    <name type="common">White River springfish</name>
    <dbReference type="NCBI Taxonomy" id="28760"/>
    <lineage>
        <taxon>Eukaryota</taxon>
        <taxon>Metazoa</taxon>
        <taxon>Chordata</taxon>
        <taxon>Craniata</taxon>
        <taxon>Vertebrata</taxon>
        <taxon>Euteleostomi</taxon>
        <taxon>Actinopterygii</taxon>
        <taxon>Neopterygii</taxon>
        <taxon>Teleostei</taxon>
        <taxon>Neoteleostei</taxon>
        <taxon>Acanthomorphata</taxon>
        <taxon>Ovalentaria</taxon>
        <taxon>Atherinomorphae</taxon>
        <taxon>Cyprinodontiformes</taxon>
        <taxon>Goodeidae</taxon>
        <taxon>Crenichthys</taxon>
    </lineage>
</organism>
<dbReference type="InterPro" id="IPR057279">
    <property type="entry name" value="MGAT4"/>
</dbReference>
<keyword evidence="2" id="KW-0328">Glycosyltransferase</keyword>
<dbReference type="GO" id="GO:0005795">
    <property type="term" value="C:Golgi stack"/>
    <property type="evidence" value="ECO:0007669"/>
    <property type="project" value="TreeGrafter"/>
</dbReference>
<evidence type="ECO:0000256" key="2">
    <source>
        <dbReference type="ARBA" id="ARBA00022676"/>
    </source>
</evidence>
<evidence type="ECO:0000259" key="4">
    <source>
        <dbReference type="Pfam" id="PF04666"/>
    </source>
</evidence>
<feature type="domain" description="MGAT4 conserved region" evidence="4">
    <location>
        <begin position="94"/>
        <end position="367"/>
    </location>
</feature>
<dbReference type="PANTHER" id="PTHR12062">
    <property type="entry name" value="N-ACETYLGLUCOSAMINYLTRANSFERASE VI"/>
    <property type="match status" value="1"/>
</dbReference>
<reference evidence="6 7" key="1">
    <citation type="submission" date="2021-06" db="EMBL/GenBank/DDBJ databases">
        <authorList>
            <person name="Palmer J.M."/>
        </authorList>
    </citation>
    <scope>NUCLEOTIDE SEQUENCE [LARGE SCALE GENOMIC DNA]</scope>
    <source>
        <strain evidence="6 7">MEX-2019</strain>
        <tissue evidence="6">Muscle</tissue>
    </source>
</reference>
<evidence type="ECO:0000256" key="1">
    <source>
        <dbReference type="ARBA" id="ARBA00004922"/>
    </source>
</evidence>
<comment type="pathway">
    <text evidence="1">Protein modification; protein glycosylation.</text>
</comment>
<dbReference type="Pfam" id="PF04666">
    <property type="entry name" value="MGAT4_cons"/>
    <property type="match status" value="1"/>
</dbReference>
<dbReference type="InterPro" id="IPR056576">
    <property type="entry name" value="MGAT4_A/B/C_C"/>
</dbReference>
<evidence type="ECO:0000313" key="7">
    <source>
        <dbReference type="Proteomes" id="UP001311232"/>
    </source>
</evidence>
<gene>
    <name evidence="6" type="ORF">CRENBAI_014882</name>
</gene>
<dbReference type="Pfam" id="PF23524">
    <property type="entry name" value="MGAT4A_C"/>
    <property type="match status" value="1"/>
</dbReference>
<dbReference type="GO" id="GO:0008375">
    <property type="term" value="F:acetylglucosaminyltransferase activity"/>
    <property type="evidence" value="ECO:0007669"/>
    <property type="project" value="TreeGrafter"/>
</dbReference>
<evidence type="ECO:0000259" key="5">
    <source>
        <dbReference type="Pfam" id="PF23524"/>
    </source>
</evidence>
<comment type="caution">
    <text evidence="6">The sequence shown here is derived from an EMBL/GenBank/DDBJ whole genome shotgun (WGS) entry which is preliminary data.</text>
</comment>
<dbReference type="AlphaFoldDB" id="A0AAV9SBH4"/>
<keyword evidence="3" id="KW-0808">Transferase</keyword>
<dbReference type="PANTHER" id="PTHR12062:SF27">
    <property type="entry name" value="ALPHA-1,3-MANNOSYL-GLYCOPROTEIN 4-BETA-N-ACETYLGLUCOSAMINYLTRANSFERASE B"/>
    <property type="match status" value="1"/>
</dbReference>
<evidence type="ECO:0008006" key="8">
    <source>
        <dbReference type="Google" id="ProtNLM"/>
    </source>
</evidence>
<keyword evidence="7" id="KW-1185">Reference proteome</keyword>
<dbReference type="EMBL" id="JAHHUM010000608">
    <property type="protein sequence ID" value="KAK5618636.1"/>
    <property type="molecule type" value="Genomic_DNA"/>
</dbReference>
<dbReference type="GO" id="GO:0006487">
    <property type="term" value="P:protein N-linked glycosylation"/>
    <property type="evidence" value="ECO:0007669"/>
    <property type="project" value="TreeGrafter"/>
</dbReference>
<dbReference type="Proteomes" id="UP001311232">
    <property type="component" value="Unassembled WGS sequence"/>
</dbReference>
<proteinExistence type="predicted"/>
<evidence type="ECO:0000256" key="3">
    <source>
        <dbReference type="ARBA" id="ARBA00022679"/>
    </source>
</evidence>
<feature type="domain" description="MGAT4 A/B/C C-terminal" evidence="5">
    <location>
        <begin position="381"/>
        <end position="517"/>
    </location>
</feature>